<dbReference type="InterPro" id="IPR032710">
    <property type="entry name" value="NTF2-like_dom_sf"/>
</dbReference>
<feature type="domain" description="DUF4440" evidence="2">
    <location>
        <begin position="45"/>
        <end position="134"/>
    </location>
</feature>
<proteinExistence type="predicted"/>
<evidence type="ECO:0000259" key="2">
    <source>
        <dbReference type="Pfam" id="PF14534"/>
    </source>
</evidence>
<protein>
    <recommendedName>
        <fullName evidence="2">DUF4440 domain-containing protein</fullName>
    </recommendedName>
</protein>
<dbReference type="Pfam" id="PF14534">
    <property type="entry name" value="DUF4440"/>
    <property type="match status" value="1"/>
</dbReference>
<dbReference type="Proteomes" id="UP000241074">
    <property type="component" value="Chromosome"/>
</dbReference>
<organism evidence="3 4">
    <name type="scientific">Ahniella affigens</name>
    <dbReference type="NCBI Taxonomy" id="2021234"/>
    <lineage>
        <taxon>Bacteria</taxon>
        <taxon>Pseudomonadati</taxon>
        <taxon>Pseudomonadota</taxon>
        <taxon>Gammaproteobacteria</taxon>
        <taxon>Lysobacterales</taxon>
        <taxon>Rhodanobacteraceae</taxon>
        <taxon>Ahniella</taxon>
    </lineage>
</organism>
<accession>A0A2P1PXU1</accession>
<sequence>MFRLFRLVPLLLLPLLAHAKSDTEAAATLFQHDQTLGQQNLSPEAAMDALLADAVMVPLRRAGSFAKSKSEAMQALMAGPLAEGRSIRWQPVRVGVSADGKRGFTAGYQTITKSDGTDARGKYLAYWQRQKDGWAAFAYRMIPAPADAPLLQRLPDFSAPAVALDGASASLRLASLRAAEQAFSDRAQVVGLGPAFTEFGRDDALNLGGPANVEIVVGAKAIGTLVGGGEPATGSSVYWAADAAVDVADSGDLGVTFGFIRIHPGAEGDVSKIPPPIPFFTVWARTDAAQGWRYIAE</sequence>
<reference evidence="3 4" key="2">
    <citation type="submission" date="2018-03" db="EMBL/GenBank/DDBJ databases">
        <authorList>
            <person name="Keele B.F."/>
        </authorList>
    </citation>
    <scope>NUCLEOTIDE SEQUENCE [LARGE SCALE GENOMIC DNA]</scope>
    <source>
        <strain evidence="3 4">D13</strain>
    </source>
</reference>
<dbReference type="RefSeq" id="WP_170113425.1">
    <property type="nucleotide sequence ID" value="NZ_CP027860.1"/>
</dbReference>
<name>A0A2P1PXU1_9GAMM</name>
<evidence type="ECO:0000313" key="3">
    <source>
        <dbReference type="EMBL" id="AVP99655.1"/>
    </source>
</evidence>
<dbReference type="AlphaFoldDB" id="A0A2P1PXU1"/>
<gene>
    <name evidence="3" type="ORF">C7S18_21845</name>
</gene>
<keyword evidence="1" id="KW-0732">Signal</keyword>
<reference evidence="3 4" key="1">
    <citation type="submission" date="2018-03" db="EMBL/GenBank/DDBJ databases">
        <title>Ahniella affigens gen. nov., sp. nov., a gammaproteobacterium isolated from sandy soil near a stream.</title>
        <authorList>
            <person name="Ko Y."/>
            <person name="Kim J.-H."/>
        </authorList>
    </citation>
    <scope>NUCLEOTIDE SEQUENCE [LARGE SCALE GENOMIC DNA]</scope>
    <source>
        <strain evidence="3 4">D13</strain>
    </source>
</reference>
<dbReference type="EMBL" id="CP027860">
    <property type="protein sequence ID" value="AVP99655.1"/>
    <property type="molecule type" value="Genomic_DNA"/>
</dbReference>
<dbReference type="Gene3D" id="3.10.450.50">
    <property type="match status" value="1"/>
</dbReference>
<dbReference type="KEGG" id="xba:C7S18_21845"/>
<evidence type="ECO:0000256" key="1">
    <source>
        <dbReference type="SAM" id="SignalP"/>
    </source>
</evidence>
<dbReference type="SUPFAM" id="SSF54427">
    <property type="entry name" value="NTF2-like"/>
    <property type="match status" value="1"/>
</dbReference>
<feature type="signal peptide" evidence="1">
    <location>
        <begin position="1"/>
        <end position="19"/>
    </location>
</feature>
<dbReference type="InterPro" id="IPR027843">
    <property type="entry name" value="DUF4440"/>
</dbReference>
<evidence type="ECO:0000313" key="4">
    <source>
        <dbReference type="Proteomes" id="UP000241074"/>
    </source>
</evidence>
<feature type="chain" id="PRO_5015168035" description="DUF4440 domain-containing protein" evidence="1">
    <location>
        <begin position="20"/>
        <end position="297"/>
    </location>
</feature>
<keyword evidence="4" id="KW-1185">Reference proteome</keyword>